<keyword evidence="2" id="KW-0378">Hydrolase</keyword>
<dbReference type="EMBL" id="JAULSO010000002">
    <property type="protein sequence ID" value="KAK3689213.1"/>
    <property type="molecule type" value="Genomic_DNA"/>
</dbReference>
<evidence type="ECO:0000313" key="4">
    <source>
        <dbReference type="EMBL" id="KAK3689213.1"/>
    </source>
</evidence>
<dbReference type="GO" id="GO:0003723">
    <property type="term" value="F:RNA binding"/>
    <property type="evidence" value="ECO:0007669"/>
    <property type="project" value="InterPro"/>
</dbReference>
<proteinExistence type="predicted"/>
<feature type="compositionally biased region" description="Polar residues" evidence="3">
    <location>
        <begin position="28"/>
        <end position="37"/>
    </location>
</feature>
<gene>
    <name evidence="4" type="ORF">B0T22DRAFT_480431</name>
</gene>
<reference evidence="4" key="1">
    <citation type="journal article" date="2023" name="Mol. Phylogenet. Evol.">
        <title>Genome-scale phylogeny and comparative genomics of the fungal order Sordariales.</title>
        <authorList>
            <person name="Hensen N."/>
            <person name="Bonometti L."/>
            <person name="Westerberg I."/>
            <person name="Brannstrom I.O."/>
            <person name="Guillou S."/>
            <person name="Cros-Aarteil S."/>
            <person name="Calhoun S."/>
            <person name="Haridas S."/>
            <person name="Kuo A."/>
            <person name="Mondo S."/>
            <person name="Pangilinan J."/>
            <person name="Riley R."/>
            <person name="LaButti K."/>
            <person name="Andreopoulos B."/>
            <person name="Lipzen A."/>
            <person name="Chen C."/>
            <person name="Yan M."/>
            <person name="Daum C."/>
            <person name="Ng V."/>
            <person name="Clum A."/>
            <person name="Steindorff A."/>
            <person name="Ohm R.A."/>
            <person name="Martin F."/>
            <person name="Silar P."/>
            <person name="Natvig D.O."/>
            <person name="Lalanne C."/>
            <person name="Gautier V."/>
            <person name="Ament-Velasquez S.L."/>
            <person name="Kruys A."/>
            <person name="Hutchinson M.I."/>
            <person name="Powell A.J."/>
            <person name="Barry K."/>
            <person name="Miller A.N."/>
            <person name="Grigoriev I.V."/>
            <person name="Debuchy R."/>
            <person name="Gladieux P."/>
            <person name="Hiltunen Thoren M."/>
            <person name="Johannesson H."/>
        </authorList>
    </citation>
    <scope>NUCLEOTIDE SEQUENCE</scope>
    <source>
        <strain evidence="4">CBS 314.62</strain>
    </source>
</reference>
<protein>
    <submittedName>
        <fullName evidence="4">Uncharacterized protein</fullName>
    </submittedName>
</protein>
<name>A0AAE0XB58_9PEZI</name>
<feature type="region of interest" description="Disordered" evidence="3">
    <location>
        <begin position="1"/>
        <end position="42"/>
    </location>
</feature>
<reference evidence="4" key="2">
    <citation type="submission" date="2023-06" db="EMBL/GenBank/DDBJ databases">
        <authorList>
            <consortium name="Lawrence Berkeley National Laboratory"/>
            <person name="Haridas S."/>
            <person name="Hensen N."/>
            <person name="Bonometti L."/>
            <person name="Westerberg I."/>
            <person name="Brannstrom I.O."/>
            <person name="Guillou S."/>
            <person name="Cros-Aarteil S."/>
            <person name="Calhoun S."/>
            <person name="Kuo A."/>
            <person name="Mondo S."/>
            <person name="Pangilinan J."/>
            <person name="Riley R."/>
            <person name="Labutti K."/>
            <person name="Andreopoulos B."/>
            <person name="Lipzen A."/>
            <person name="Chen C."/>
            <person name="Yanf M."/>
            <person name="Daum C."/>
            <person name="Ng V."/>
            <person name="Clum A."/>
            <person name="Steindorff A."/>
            <person name="Ohm R."/>
            <person name="Martin F."/>
            <person name="Silar P."/>
            <person name="Natvig D."/>
            <person name="Lalanne C."/>
            <person name="Gautier V."/>
            <person name="Ament-Velasquez S.L."/>
            <person name="Kruys A."/>
            <person name="Hutchinson M.I."/>
            <person name="Powell A.J."/>
            <person name="Barry K."/>
            <person name="Miller A.N."/>
            <person name="Grigoriev I.V."/>
            <person name="Debuchy R."/>
            <person name="Gladieux P."/>
            <person name="Thoren M.H."/>
            <person name="Johannesson H."/>
        </authorList>
    </citation>
    <scope>NUCLEOTIDE SEQUENCE</scope>
    <source>
        <strain evidence="4">CBS 314.62</strain>
    </source>
</reference>
<organism evidence="4 5">
    <name type="scientific">Podospora appendiculata</name>
    <dbReference type="NCBI Taxonomy" id="314037"/>
    <lineage>
        <taxon>Eukaryota</taxon>
        <taxon>Fungi</taxon>
        <taxon>Dikarya</taxon>
        <taxon>Ascomycota</taxon>
        <taxon>Pezizomycotina</taxon>
        <taxon>Sordariomycetes</taxon>
        <taxon>Sordariomycetidae</taxon>
        <taxon>Sordariales</taxon>
        <taxon>Podosporaceae</taxon>
        <taxon>Podospora</taxon>
    </lineage>
</organism>
<dbReference type="GO" id="GO:0004540">
    <property type="term" value="F:RNA nuclease activity"/>
    <property type="evidence" value="ECO:0007669"/>
    <property type="project" value="InterPro"/>
</dbReference>
<accession>A0AAE0XB58</accession>
<dbReference type="SUPFAM" id="SSF53933">
    <property type="entry name" value="Microbial ribonucleases"/>
    <property type="match status" value="1"/>
</dbReference>
<dbReference type="InterPro" id="IPR016191">
    <property type="entry name" value="Ribonuclease/ribotoxin"/>
</dbReference>
<dbReference type="Proteomes" id="UP001270362">
    <property type="component" value="Unassembled WGS sequence"/>
</dbReference>
<sequence length="168" mass="18738">MSAAGGSPSDSYAYYAQDEFDTPHRTGTDSSHYSCTNLPDDDPVRYLRASEARRQVAELPDKKPRISGVTSKRQKQAVYPLSFKNTEVLTTLQAKTPRREYPIMPTGNWDPTTGKRGVVATRAVYNNADRDVFDIVHHDPTKKTATFCSRLFGGKLPTCLKYGEVLGF</sequence>
<evidence type="ECO:0000313" key="5">
    <source>
        <dbReference type="Proteomes" id="UP001270362"/>
    </source>
</evidence>
<dbReference type="GO" id="GO:0016787">
    <property type="term" value="F:hydrolase activity"/>
    <property type="evidence" value="ECO:0007669"/>
    <property type="project" value="UniProtKB-KW"/>
</dbReference>
<comment type="caution">
    <text evidence="4">The sequence shown here is derived from an EMBL/GenBank/DDBJ whole genome shotgun (WGS) entry which is preliminary data.</text>
</comment>
<evidence type="ECO:0000256" key="1">
    <source>
        <dbReference type="ARBA" id="ARBA00022722"/>
    </source>
</evidence>
<keyword evidence="1" id="KW-0540">Nuclease</keyword>
<dbReference type="AlphaFoldDB" id="A0AAE0XB58"/>
<keyword evidence="5" id="KW-1185">Reference proteome</keyword>
<evidence type="ECO:0000256" key="2">
    <source>
        <dbReference type="ARBA" id="ARBA00022801"/>
    </source>
</evidence>
<dbReference type="Gene3D" id="3.10.450.30">
    <property type="entry name" value="Microbial ribonucleases"/>
    <property type="match status" value="1"/>
</dbReference>
<evidence type="ECO:0000256" key="3">
    <source>
        <dbReference type="SAM" id="MobiDB-lite"/>
    </source>
</evidence>